<proteinExistence type="predicted"/>
<dbReference type="GO" id="GO:0004850">
    <property type="term" value="F:uridine phosphorylase activity"/>
    <property type="evidence" value="ECO:0007669"/>
    <property type="project" value="UniProtKB-EC"/>
</dbReference>
<evidence type="ECO:0000259" key="4">
    <source>
        <dbReference type="Pfam" id="PF01048"/>
    </source>
</evidence>
<dbReference type="GO" id="GO:0009116">
    <property type="term" value="P:nucleoside metabolic process"/>
    <property type="evidence" value="ECO:0007669"/>
    <property type="project" value="InterPro"/>
</dbReference>
<dbReference type="EMBL" id="DF967975">
    <property type="protein sequence ID" value="GAP19315.1"/>
    <property type="molecule type" value="Genomic_DNA"/>
</dbReference>
<reference evidence="6 7" key="2">
    <citation type="submission" date="2015-07" db="EMBL/GenBank/DDBJ databases">
        <title>Genome sequence of Levilinea saccharolytica DSM 16555.</title>
        <authorList>
            <person name="Hemp J."/>
            <person name="Ward L.M."/>
            <person name="Pace L.A."/>
            <person name="Fischer W.W."/>
        </authorList>
    </citation>
    <scope>NUCLEOTIDE SEQUENCE [LARGE SCALE GENOMIC DNA]</scope>
    <source>
        <strain evidence="6 7">KIBI-1</strain>
    </source>
</reference>
<organism evidence="5">
    <name type="scientific">Levilinea saccharolytica</name>
    <dbReference type="NCBI Taxonomy" id="229921"/>
    <lineage>
        <taxon>Bacteria</taxon>
        <taxon>Bacillati</taxon>
        <taxon>Chloroflexota</taxon>
        <taxon>Anaerolineae</taxon>
        <taxon>Anaerolineales</taxon>
        <taxon>Anaerolineaceae</taxon>
        <taxon>Levilinea</taxon>
    </lineage>
</organism>
<dbReference type="InterPro" id="IPR000845">
    <property type="entry name" value="Nucleoside_phosphorylase_d"/>
</dbReference>
<dbReference type="OrthoDB" id="9772602at2"/>
<reference evidence="5" key="1">
    <citation type="journal article" date="2015" name="Genome Announc.">
        <title>Draft Genome Sequences of Anaerolinea thermolimosa IMO-1, Bellilinea caldifistulae GOMI-1, Leptolinea tardivitalis YMTK-2, Levilinea saccharolytica KIBI-1, Longilinea arvoryzae KOME-1, Previously Described as Members of the Class Anaerolineae (Chloroflexi).</title>
        <authorList>
            <person name="Matsuura N."/>
            <person name="Tourlousse M.D."/>
            <person name="Ohashi A."/>
            <person name="Hugenholtz P."/>
            <person name="Sekiguchi Y."/>
        </authorList>
    </citation>
    <scope>NUCLEOTIDE SEQUENCE</scope>
    <source>
        <strain evidence="5">KIBI-1</strain>
    </source>
</reference>
<evidence type="ECO:0000256" key="3">
    <source>
        <dbReference type="ARBA" id="ARBA00048447"/>
    </source>
</evidence>
<dbReference type="RefSeq" id="WP_062419602.1">
    <property type="nucleotide sequence ID" value="NZ_BBXZ01000172.1"/>
</dbReference>
<evidence type="ECO:0000256" key="1">
    <source>
        <dbReference type="ARBA" id="ARBA00011888"/>
    </source>
</evidence>
<dbReference type="SUPFAM" id="SSF53167">
    <property type="entry name" value="Purine and uridine phosphorylases"/>
    <property type="match status" value="1"/>
</dbReference>
<dbReference type="Proteomes" id="UP000050501">
    <property type="component" value="Unassembled WGS sequence"/>
</dbReference>
<dbReference type="EMBL" id="LGCM01000038">
    <property type="protein sequence ID" value="KPL80911.1"/>
    <property type="molecule type" value="Genomic_DNA"/>
</dbReference>
<gene>
    <name evidence="6" type="ORF">ADN01_10475</name>
    <name evidence="5" type="ORF">LSAC_03217</name>
</gene>
<comment type="catalytic activity">
    <reaction evidence="3">
        <text>uridine + phosphate = alpha-D-ribose 1-phosphate + uracil</text>
        <dbReference type="Rhea" id="RHEA:24388"/>
        <dbReference type="ChEBI" id="CHEBI:16704"/>
        <dbReference type="ChEBI" id="CHEBI:17568"/>
        <dbReference type="ChEBI" id="CHEBI:43474"/>
        <dbReference type="ChEBI" id="CHEBI:57720"/>
        <dbReference type="EC" id="2.4.2.3"/>
    </reaction>
</comment>
<dbReference type="PANTHER" id="PTHR43691">
    <property type="entry name" value="URIDINE PHOSPHORYLASE"/>
    <property type="match status" value="1"/>
</dbReference>
<dbReference type="CDD" id="cd17767">
    <property type="entry name" value="UP_EcUdp-like"/>
    <property type="match status" value="1"/>
</dbReference>
<evidence type="ECO:0000256" key="2">
    <source>
        <dbReference type="ARBA" id="ARBA00021980"/>
    </source>
</evidence>
<dbReference type="AlphaFoldDB" id="A0A0M8JS02"/>
<feature type="domain" description="Nucleoside phosphorylase" evidence="4">
    <location>
        <begin position="15"/>
        <end position="232"/>
    </location>
</feature>
<dbReference type="STRING" id="229921.ADN01_10475"/>
<accession>A0A0M8JS02</accession>
<dbReference type="GO" id="GO:0005829">
    <property type="term" value="C:cytosol"/>
    <property type="evidence" value="ECO:0007669"/>
    <property type="project" value="TreeGrafter"/>
</dbReference>
<dbReference type="EC" id="2.4.2.3" evidence="1"/>
<evidence type="ECO:0000313" key="6">
    <source>
        <dbReference type="EMBL" id="KPL80911.1"/>
    </source>
</evidence>
<keyword evidence="7" id="KW-1185">Reference proteome</keyword>
<protein>
    <recommendedName>
        <fullName evidence="2">Uridine phosphorylase</fullName>
        <ecNumber evidence="1">2.4.2.3</ecNumber>
    </recommendedName>
</protein>
<dbReference type="Gene3D" id="3.40.50.1580">
    <property type="entry name" value="Nucleoside phosphorylase domain"/>
    <property type="match status" value="1"/>
</dbReference>
<evidence type="ECO:0000313" key="5">
    <source>
        <dbReference type="EMBL" id="GAP19315.1"/>
    </source>
</evidence>
<dbReference type="Pfam" id="PF01048">
    <property type="entry name" value="PNP_UDP_1"/>
    <property type="match status" value="1"/>
</dbReference>
<evidence type="ECO:0000313" key="7">
    <source>
        <dbReference type="Proteomes" id="UP000050501"/>
    </source>
</evidence>
<name>A0A0M8JS02_9CHLR</name>
<sequence length="244" mass="26083">MEFHILCKPEDIAPYVFVPGDHDRAKKIADQFDQARFVSDSRGYHIYTGTVDGIPMTVCSTGMGGPQVAIGVEELAHLGAKVFIRVGSCGTAQDNITVGDIIVPTGVYRGGATAHNYLPPAFPAAPDFGVLTALVEEARATGPGAHVGIASSSDAFYAEGDPALYAKMKQAGVMAFEMECDTLFIISNFRGWRAGAVLACDGTSTEIKPEWGRQAFLDGEKRAIQVAVRAMKRIALEDQQRQAA</sequence>
<dbReference type="InterPro" id="IPR035994">
    <property type="entry name" value="Nucleoside_phosphorylase_sf"/>
</dbReference>
<dbReference type="PANTHER" id="PTHR43691:SF11">
    <property type="entry name" value="FI09636P-RELATED"/>
    <property type="match status" value="1"/>
</dbReference>